<feature type="domain" description="DUF306" evidence="1">
    <location>
        <begin position="52"/>
        <end position="145"/>
    </location>
</feature>
<comment type="caution">
    <text evidence="2">The sequence shown here is derived from an EMBL/GenBank/DDBJ whole genome shotgun (WGS) entry which is preliminary data.</text>
</comment>
<reference evidence="2 3" key="1">
    <citation type="submission" date="2019-04" db="EMBL/GenBank/DDBJ databases">
        <title>Niastella caeni sp. nov., isolated from activated sludge.</title>
        <authorList>
            <person name="Sheng M."/>
        </authorList>
    </citation>
    <scope>NUCLEOTIDE SEQUENCE [LARGE SCALE GENOMIC DNA]</scope>
    <source>
        <strain evidence="2 3">HX-2-15</strain>
    </source>
</reference>
<dbReference type="Gene3D" id="2.40.128.270">
    <property type="match status" value="1"/>
</dbReference>
<protein>
    <submittedName>
        <fullName evidence="2">META domain-containing protein</fullName>
    </submittedName>
</protein>
<name>A0A4S8I1H4_9BACT</name>
<dbReference type="AlphaFoldDB" id="A0A4S8I1H4"/>
<evidence type="ECO:0000259" key="1">
    <source>
        <dbReference type="Pfam" id="PF03724"/>
    </source>
</evidence>
<dbReference type="PANTHER" id="PTHR35535">
    <property type="entry name" value="HEAT SHOCK PROTEIN HSLJ"/>
    <property type="match status" value="1"/>
</dbReference>
<dbReference type="Proteomes" id="UP000306918">
    <property type="component" value="Unassembled WGS sequence"/>
</dbReference>
<proteinExistence type="predicted"/>
<dbReference type="PANTHER" id="PTHR35535:SF2">
    <property type="entry name" value="DUF306 DOMAIN-CONTAINING PROTEIN"/>
    <property type="match status" value="1"/>
</dbReference>
<dbReference type="OrthoDB" id="880459at2"/>
<dbReference type="InterPro" id="IPR038670">
    <property type="entry name" value="HslJ-like_sf"/>
</dbReference>
<keyword evidence="3" id="KW-1185">Reference proteome</keyword>
<organism evidence="2 3">
    <name type="scientific">Niastella caeni</name>
    <dbReference type="NCBI Taxonomy" id="2569763"/>
    <lineage>
        <taxon>Bacteria</taxon>
        <taxon>Pseudomonadati</taxon>
        <taxon>Bacteroidota</taxon>
        <taxon>Chitinophagia</taxon>
        <taxon>Chitinophagales</taxon>
        <taxon>Chitinophagaceae</taxon>
        <taxon>Niastella</taxon>
    </lineage>
</organism>
<accession>A0A4S8I1H4</accession>
<gene>
    <name evidence="2" type="ORF">FAM09_07780</name>
</gene>
<evidence type="ECO:0000313" key="2">
    <source>
        <dbReference type="EMBL" id="THU41993.1"/>
    </source>
</evidence>
<dbReference type="Pfam" id="PF03724">
    <property type="entry name" value="META"/>
    <property type="match status" value="1"/>
</dbReference>
<evidence type="ECO:0000313" key="3">
    <source>
        <dbReference type="Proteomes" id="UP000306918"/>
    </source>
</evidence>
<sequence>MRPFTFILMLVLSCNGSPGNNLPTYDSAQSPKKDTPITEVPGQVKDTTGLGGLWFLQPVLPSDTVTGKIPRLDFNLAKKRFSGNTGCNSMSGAFDFTDSTLQFNQRIITTKMNCVGYNEREFIENLLRTNSYRLQNGILILMFNQTELSHWTRKVAPRPVINKA</sequence>
<dbReference type="InterPro" id="IPR053147">
    <property type="entry name" value="Hsp_HslJ-like"/>
</dbReference>
<dbReference type="EMBL" id="STFF01000001">
    <property type="protein sequence ID" value="THU41993.1"/>
    <property type="molecule type" value="Genomic_DNA"/>
</dbReference>
<dbReference type="InterPro" id="IPR005184">
    <property type="entry name" value="DUF306_Meta_HslJ"/>
</dbReference>